<accession>A0AA37TS50</accession>
<organism evidence="2 3">
    <name type="scientific">Paraferrimonas haliotis</name>
    <dbReference type="NCBI Taxonomy" id="2013866"/>
    <lineage>
        <taxon>Bacteria</taxon>
        <taxon>Pseudomonadati</taxon>
        <taxon>Pseudomonadota</taxon>
        <taxon>Gammaproteobacteria</taxon>
        <taxon>Alteromonadales</taxon>
        <taxon>Ferrimonadaceae</taxon>
        <taxon>Paraferrimonas</taxon>
    </lineage>
</organism>
<dbReference type="Gene3D" id="1.10.3390.10">
    <property type="entry name" value="YejL-like"/>
    <property type="match status" value="1"/>
</dbReference>
<dbReference type="Pfam" id="PF07208">
    <property type="entry name" value="DUF1414"/>
    <property type="match status" value="1"/>
</dbReference>
<evidence type="ECO:0000313" key="2">
    <source>
        <dbReference type="EMBL" id="GLS84345.1"/>
    </source>
</evidence>
<protein>
    <recommendedName>
        <fullName evidence="1">UPF0352 protein GCM10007894_23220</fullName>
    </recommendedName>
</protein>
<reference evidence="2 3" key="1">
    <citation type="journal article" date="2014" name="Int. J. Syst. Evol. Microbiol.">
        <title>Complete genome sequence of Corynebacterium casei LMG S-19264T (=DSM 44701T), isolated from a smear-ripened cheese.</title>
        <authorList>
            <consortium name="US DOE Joint Genome Institute (JGI-PGF)"/>
            <person name="Walter F."/>
            <person name="Albersmeier A."/>
            <person name="Kalinowski J."/>
            <person name="Ruckert C."/>
        </authorList>
    </citation>
    <scope>NUCLEOTIDE SEQUENCE [LARGE SCALE GENOMIC DNA]</scope>
    <source>
        <strain evidence="2 3">NBRC 112785</strain>
    </source>
</reference>
<evidence type="ECO:0000256" key="1">
    <source>
        <dbReference type="HAMAP-Rule" id="MF_00816"/>
    </source>
</evidence>
<dbReference type="NCBIfam" id="NF010242">
    <property type="entry name" value="PRK13689.1"/>
    <property type="match status" value="1"/>
</dbReference>
<dbReference type="RefSeq" id="WP_095498172.1">
    <property type="nucleotide sequence ID" value="NZ_BSPO01000003.1"/>
</dbReference>
<sequence>MALVSKYSNEQVEDLVNAIIDQLDQKQAPLDLSIMVLGNTISHLINSRVAPEQRAMLAKQFADVLQQSIAEN</sequence>
<dbReference type="HAMAP" id="MF_00816">
    <property type="entry name" value="UPF0352"/>
    <property type="match status" value="1"/>
</dbReference>
<proteinExistence type="inferred from homology"/>
<gene>
    <name evidence="2" type="primary">yejL</name>
    <name evidence="2" type="ORF">GCM10007894_23220</name>
</gene>
<dbReference type="SUPFAM" id="SSF158651">
    <property type="entry name" value="YejL-like"/>
    <property type="match status" value="1"/>
</dbReference>
<dbReference type="EMBL" id="BSPO01000003">
    <property type="protein sequence ID" value="GLS84345.1"/>
    <property type="molecule type" value="Genomic_DNA"/>
</dbReference>
<comment type="similarity">
    <text evidence="1">Belongs to the UPF0352 family.</text>
</comment>
<comment type="caution">
    <text evidence="2">The sequence shown here is derived from an EMBL/GenBank/DDBJ whole genome shotgun (WGS) entry which is preliminary data.</text>
</comment>
<keyword evidence="3" id="KW-1185">Reference proteome</keyword>
<dbReference type="InterPro" id="IPR023202">
    <property type="entry name" value="YejL_sf"/>
</dbReference>
<dbReference type="AlphaFoldDB" id="A0AA37TS50"/>
<dbReference type="Proteomes" id="UP001157439">
    <property type="component" value="Unassembled WGS sequence"/>
</dbReference>
<evidence type="ECO:0000313" key="3">
    <source>
        <dbReference type="Proteomes" id="UP001157439"/>
    </source>
</evidence>
<dbReference type="InterPro" id="IPR009857">
    <property type="entry name" value="UPF0352"/>
</dbReference>
<name>A0AA37TS50_9GAMM</name>
<dbReference type="PIRSF" id="PIRSF006188">
    <property type="entry name" value="UCP006188"/>
    <property type="match status" value="1"/>
</dbReference>